<comment type="caution">
    <text evidence="1">The sequence shown here is derived from an EMBL/GenBank/DDBJ whole genome shotgun (WGS) entry which is preliminary data.</text>
</comment>
<evidence type="ECO:0000313" key="2">
    <source>
        <dbReference type="Proteomes" id="UP001589609"/>
    </source>
</evidence>
<protein>
    <submittedName>
        <fullName evidence="1">Ribbon-helix-helix domain-containing protein</fullName>
    </submittedName>
</protein>
<keyword evidence="2" id="KW-1185">Reference proteome</keyword>
<sequence length="151" mass="17533">MKVGDIIDRLNGRESLVVLAKRLGMMPHTLSKKLRLFGYEYDSKKKKRVFVGEGEEPREQSIFGEVPLSKAAEVPDYQKLMYEELRYIRSLLENRPIYNALSEAEEQRARRTFTLPVSLLQHLDAASAQRGIPKSRIVEAALRLFLRENKW</sequence>
<gene>
    <name evidence="1" type="ORF">ACFFMS_27460</name>
</gene>
<evidence type="ECO:0000313" key="1">
    <source>
        <dbReference type="EMBL" id="MFB9761968.1"/>
    </source>
</evidence>
<dbReference type="EMBL" id="JBHMAF010000196">
    <property type="protein sequence ID" value="MFB9761968.1"/>
    <property type="molecule type" value="Genomic_DNA"/>
</dbReference>
<dbReference type="Proteomes" id="UP001589609">
    <property type="component" value="Unassembled WGS sequence"/>
</dbReference>
<accession>A0ABV5WNE5</accession>
<organism evidence="1 2">
    <name type="scientific">Ectobacillus funiculus</name>
    <dbReference type="NCBI Taxonomy" id="137993"/>
    <lineage>
        <taxon>Bacteria</taxon>
        <taxon>Bacillati</taxon>
        <taxon>Bacillota</taxon>
        <taxon>Bacilli</taxon>
        <taxon>Bacillales</taxon>
        <taxon>Bacillaceae</taxon>
        <taxon>Ectobacillus</taxon>
    </lineage>
</organism>
<dbReference type="RefSeq" id="WP_379952019.1">
    <property type="nucleotide sequence ID" value="NZ_JBHMAF010000196.1"/>
</dbReference>
<proteinExistence type="predicted"/>
<reference evidence="1 2" key="1">
    <citation type="submission" date="2024-09" db="EMBL/GenBank/DDBJ databases">
        <authorList>
            <person name="Sun Q."/>
            <person name="Mori K."/>
        </authorList>
    </citation>
    <scope>NUCLEOTIDE SEQUENCE [LARGE SCALE GENOMIC DNA]</scope>
    <source>
        <strain evidence="1 2">JCM 11201</strain>
    </source>
</reference>
<name>A0ABV5WNE5_9BACI</name>